<reference evidence="3" key="1">
    <citation type="journal article" date="2019" name="Int. J. Syst. Evol. Microbiol.">
        <title>The Global Catalogue of Microorganisms (GCM) 10K type strain sequencing project: providing services to taxonomists for standard genome sequencing and annotation.</title>
        <authorList>
            <consortium name="The Broad Institute Genomics Platform"/>
            <consortium name="The Broad Institute Genome Sequencing Center for Infectious Disease"/>
            <person name="Wu L."/>
            <person name="Ma J."/>
        </authorList>
    </citation>
    <scope>NUCLEOTIDE SEQUENCE [LARGE SCALE GENOMIC DNA]</scope>
    <source>
        <strain evidence="3">CGMCC 4.7682</strain>
    </source>
</reference>
<keyword evidence="1" id="KW-0472">Membrane</keyword>
<dbReference type="RefSeq" id="WP_377870198.1">
    <property type="nucleotide sequence ID" value="NZ_JBHMAY010000021.1"/>
</dbReference>
<feature type="transmembrane region" description="Helical" evidence="1">
    <location>
        <begin position="49"/>
        <end position="71"/>
    </location>
</feature>
<evidence type="ECO:0000256" key="1">
    <source>
        <dbReference type="SAM" id="Phobius"/>
    </source>
</evidence>
<gene>
    <name evidence="2" type="ORF">ACFORO_42800</name>
</gene>
<keyword evidence="1" id="KW-0812">Transmembrane</keyword>
<evidence type="ECO:0000313" key="2">
    <source>
        <dbReference type="EMBL" id="MFC3516952.1"/>
    </source>
</evidence>
<keyword evidence="3" id="KW-1185">Reference proteome</keyword>
<keyword evidence="1" id="KW-1133">Transmembrane helix</keyword>
<dbReference type="Proteomes" id="UP001595764">
    <property type="component" value="Unassembled WGS sequence"/>
</dbReference>
<sequence>MQTIERPAATAAQRPFGLVKGFVVAYGVAGVAVFGTIVALAASSGTATSFMWTRSALVPVSAVIVYWLVSLAAKGSNRAYQRARLVSIVAPVALVGVDLIPGACPFWFLLLQTACAVLLACAAVPLARLRASFPK</sequence>
<feature type="transmembrane region" description="Helical" evidence="1">
    <location>
        <begin position="83"/>
        <end position="100"/>
    </location>
</feature>
<accession>A0ABV7QVF9</accession>
<protein>
    <recommendedName>
        <fullName evidence="4">Integral membrane protein</fullName>
    </recommendedName>
</protein>
<dbReference type="EMBL" id="JBHRWI010000070">
    <property type="protein sequence ID" value="MFC3516952.1"/>
    <property type="molecule type" value="Genomic_DNA"/>
</dbReference>
<evidence type="ECO:0000313" key="3">
    <source>
        <dbReference type="Proteomes" id="UP001595764"/>
    </source>
</evidence>
<name>A0ABV7QVF9_9PSEU</name>
<organism evidence="2 3">
    <name type="scientific">Amycolatopsis halotolerans</name>
    <dbReference type="NCBI Taxonomy" id="330083"/>
    <lineage>
        <taxon>Bacteria</taxon>
        <taxon>Bacillati</taxon>
        <taxon>Actinomycetota</taxon>
        <taxon>Actinomycetes</taxon>
        <taxon>Pseudonocardiales</taxon>
        <taxon>Pseudonocardiaceae</taxon>
        <taxon>Amycolatopsis</taxon>
    </lineage>
</organism>
<evidence type="ECO:0008006" key="4">
    <source>
        <dbReference type="Google" id="ProtNLM"/>
    </source>
</evidence>
<feature type="transmembrane region" description="Helical" evidence="1">
    <location>
        <begin position="21"/>
        <end position="43"/>
    </location>
</feature>
<proteinExistence type="predicted"/>
<feature type="transmembrane region" description="Helical" evidence="1">
    <location>
        <begin position="106"/>
        <end position="127"/>
    </location>
</feature>
<comment type="caution">
    <text evidence="2">The sequence shown here is derived from an EMBL/GenBank/DDBJ whole genome shotgun (WGS) entry which is preliminary data.</text>
</comment>